<comment type="caution">
    <text evidence="1">The sequence shown here is derived from an EMBL/GenBank/DDBJ whole genome shotgun (WGS) entry which is preliminary data.</text>
</comment>
<dbReference type="EMBL" id="SNRY01000283">
    <property type="protein sequence ID" value="KAA6343184.1"/>
    <property type="molecule type" value="Genomic_DNA"/>
</dbReference>
<reference evidence="1" key="1">
    <citation type="submission" date="2019-03" db="EMBL/GenBank/DDBJ databases">
        <title>Single cell metagenomics reveals metabolic interactions within the superorganism composed of flagellate Streblomastix strix and complex community of Bacteroidetes bacteria on its surface.</title>
        <authorList>
            <person name="Treitli S.C."/>
            <person name="Kolisko M."/>
            <person name="Husnik F."/>
            <person name="Keeling P."/>
            <person name="Hampl V."/>
        </authorList>
    </citation>
    <scope>NUCLEOTIDE SEQUENCE</scope>
    <source>
        <strain evidence="1">STM</strain>
    </source>
</reference>
<protein>
    <recommendedName>
        <fullName evidence="2">O-methyltransferase</fullName>
    </recommendedName>
</protein>
<evidence type="ECO:0008006" key="2">
    <source>
        <dbReference type="Google" id="ProtNLM"/>
    </source>
</evidence>
<name>A0A5J4SAM9_9ZZZZ</name>
<evidence type="ECO:0000313" key="1">
    <source>
        <dbReference type="EMBL" id="KAA6343184.1"/>
    </source>
</evidence>
<gene>
    <name evidence="1" type="ORF">EZS27_009123</name>
</gene>
<accession>A0A5J4SAM9</accession>
<proteinExistence type="predicted"/>
<dbReference type="AlphaFoldDB" id="A0A5J4SAM9"/>
<sequence>MYNKLKKILLIIIPEKLKRTLFVKRNEKIYLNWEKQGKPIPPPPIVKRKTIEYYKNKHKLHILIETGTYLGDTVWYHLNNFDEIYSIELSGELWKRATKRFKNSPHVKLLKGDSGIVLASIIPKIKEKSLFWLDGHYSEGITAKGDKETPIMNELNIIFESDIKHVILIDDARMFIGKHDYPTIKELSEYILLKKPNSIIEIENDIIRIELK</sequence>
<organism evidence="1">
    <name type="scientific">termite gut metagenome</name>
    <dbReference type="NCBI Taxonomy" id="433724"/>
    <lineage>
        <taxon>unclassified sequences</taxon>
        <taxon>metagenomes</taxon>
        <taxon>organismal metagenomes</taxon>
    </lineage>
</organism>